<dbReference type="InterPro" id="IPR040314">
    <property type="entry name" value="DOP1"/>
</dbReference>
<sequence>MTKNNQSNSVEATFDAVSEWADVIGFLTRLSKALSTSSQFQIIPHKFLIAKRLAQCLNPALPSGVHQKTLEVYSIIFQTIGLEELSKDLSIYSYGLFPLLQYSAMNVKPQLLNLYEKILFTTWRNLKQCMKSFILALLPGFEDEGNEYYEQTYNLMDKLCGIVGEEYFYHCLFLGIISSTSQRIYAFSYILKKFKKPTSAEEMKNIFKGNLVICSRCIAASLLDDDLLVQRSALELLVSYLPVNYEPFSNEDLDIVLSSAITVVLRKDMSLNRRLYSWLLGIVNEGSKPHLSDYIKTSICRSIKLINTVNMFLSMIEPYIIWSNIFHNLEKHHPKDENDNKEIYQLFEFLLSFIKITDEEAETIHLPFCFYLMIKQLNEIDDYEKYKDNILIYMKLILTILKKISKNTFRFTESKINELKTTPVGVYITSNKFNEYSFINDYYKMQMSNIIDSFNNRLSANNVNKSNNEDVSIDNPEYMSSIVENATIDHCSYVAHCSCQTYEYDENSKYVLKEKPFKSQYFDHWKLDLYSDFYSLIFELSESTIIPFKLEFVPIEYDYIFRFKNNENEMAVFQSYDTYGKKVYGKIVSTQDDGKIPNWIILLKECCISVNNFHIINSSLLLLFDVISKKNIVIKEIISDYNFIVKLIEQLWNYLSDKCVSYNIQTVKLILELCKYVPSTYMIENLFSVYLNISNNKQQNYNKFGVFWKTAETMINPSTLFSQPLFILFDTLFSNSPQEKQLGEQWFKNYVKDISVCFDPLLQILHNSLISRKKEELVYESSKVINYKYMKEINFDQISYAFDCIMSLINNIPSPLVKKLWKTPLKLVHLLNKCESLSQDYDYDITSITYGEFITLTCLLFIQSETPSNFSENYKTKNESIQLQSGKLLLHILSFIPRENQELNTYISIIQEIILKKLLFCEVLETAKNVYDDQVNEKMLDISYTFLHTILDALSFNSNRPLLLYWIEFILSCIQTLQISFFVFIQPIIQCLCDELENYLISIKNIANIFKYQKDISEDEFRTIKEGLYNDNDAQIVLYGLERLFKYCLTDSIDDSEEIAFSYGGLKSFSNYVSSIFTTNNIEEIKVDENSKTKIQEWLLGNLPKIISVFQQIWSIIDDIVELKKEKENDLMMESSFYDNVPISEFLYTGEKYKNMIKKYLNSMYRINYIYVVESLIEVWLLERIDNDKPSNSNNTTNTIFQMIDCIDDCSPTVVIQTIIQNLRKRRHQKNKIKILKILLTTIIEKLFKTDMFEDRGLRRDQQEIYQRILDICIAQCQKIFESPSWVNSLNNQESINNSNASNYILVPPSTVENNKISVQKDEMGYIEIIMYISKGVFPIIRKVFADQEKIVNVCNNINYYIITNVFKNRNEETLVLVVVLDLIIEMLKLSYTHRCYKKEIWDLFYNPKFFRMNLKISSKWKVIMNSIVQSDTEKFNDLISRIALGSPTNIFISREQELANRALILRRLSYIIFSGENDQYLKQLPIIQEKIVELFKESNNYTNIEVYLFLRVLLRRISTKHLANFWPVIFTELFNLFEKYIDVTGNDEKEYTNEELKLLLSSFKFLELLIVLAPQEFQLHQWIFIGETNETINDDNITSELAKLSLMDKLKYIWMKNSDNEENEESMVNINNTEQSPKKLLITVKNISNKTQIKDFVCHISKYIYDSTLRLSSVDTEFIDKIIESDLLENDN</sequence>
<keyword evidence="1" id="KW-0813">Transport</keyword>
<evidence type="ECO:0000259" key="5">
    <source>
        <dbReference type="Pfam" id="PF24598"/>
    </source>
</evidence>
<reference evidence="6 7" key="1">
    <citation type="submission" date="2016-08" db="EMBL/GenBank/DDBJ databases">
        <title>A Parts List for Fungal Cellulosomes Revealed by Comparative Genomics.</title>
        <authorList>
            <consortium name="DOE Joint Genome Institute"/>
            <person name="Haitjema C.H."/>
            <person name="Gilmore S.P."/>
            <person name="Henske J.K."/>
            <person name="Solomon K.V."/>
            <person name="De Groot R."/>
            <person name="Kuo A."/>
            <person name="Mondo S.J."/>
            <person name="Salamov A.A."/>
            <person name="Labutti K."/>
            <person name="Zhao Z."/>
            <person name="Chiniquy J."/>
            <person name="Barry K."/>
            <person name="Brewer H.M."/>
            <person name="Purvine S.O."/>
            <person name="Wright A.T."/>
            <person name="Boxma B."/>
            <person name="Van Alen T."/>
            <person name="Hackstein J.H."/>
            <person name="Baker S.E."/>
            <person name="Grigoriev I.V."/>
            <person name="O'Malley M.A."/>
        </authorList>
    </citation>
    <scope>NUCLEOTIDE SEQUENCE [LARGE SCALE GENOMIC DNA]</scope>
    <source>
        <strain evidence="6 7">G1</strain>
    </source>
</reference>
<proteinExistence type="inferred from homology"/>
<dbReference type="PANTHER" id="PTHR14042:SF24">
    <property type="entry name" value="PROTEIN DOPEY-1 HOMOLOG"/>
    <property type="match status" value="1"/>
</dbReference>
<dbReference type="PANTHER" id="PTHR14042">
    <property type="entry name" value="DOPEY-RELATED"/>
    <property type="match status" value="1"/>
</dbReference>
<feature type="domain" description="DOP1 N-terminal" evidence="4">
    <location>
        <begin position="12"/>
        <end position="281"/>
    </location>
</feature>
<evidence type="ECO:0000259" key="4">
    <source>
        <dbReference type="Pfam" id="PF04118"/>
    </source>
</evidence>
<dbReference type="Pfam" id="PF04118">
    <property type="entry name" value="Dopey_N"/>
    <property type="match status" value="1"/>
</dbReference>
<dbReference type="InterPro" id="IPR007249">
    <property type="entry name" value="DOP1_N"/>
</dbReference>
<dbReference type="InterPro" id="IPR056457">
    <property type="entry name" value="DOP1_C"/>
</dbReference>
<keyword evidence="2" id="KW-0653">Protein transport</keyword>
<comment type="similarity">
    <text evidence="3">Belongs to the DOP1 family.</text>
</comment>
<dbReference type="EMBL" id="MCOG01000107">
    <property type="protein sequence ID" value="ORY46650.1"/>
    <property type="molecule type" value="Genomic_DNA"/>
</dbReference>
<organism evidence="6 7">
    <name type="scientific">Neocallimastix californiae</name>
    <dbReference type="NCBI Taxonomy" id="1754190"/>
    <lineage>
        <taxon>Eukaryota</taxon>
        <taxon>Fungi</taxon>
        <taxon>Fungi incertae sedis</taxon>
        <taxon>Chytridiomycota</taxon>
        <taxon>Chytridiomycota incertae sedis</taxon>
        <taxon>Neocallimastigomycetes</taxon>
        <taxon>Neocallimastigales</taxon>
        <taxon>Neocallimastigaceae</taxon>
        <taxon>Neocallimastix</taxon>
    </lineage>
</organism>
<dbReference type="GO" id="GO:0005768">
    <property type="term" value="C:endosome"/>
    <property type="evidence" value="ECO:0007669"/>
    <property type="project" value="TreeGrafter"/>
</dbReference>
<name>A0A1Y2CHY0_9FUNG</name>
<evidence type="ECO:0000256" key="3">
    <source>
        <dbReference type="ARBA" id="ARBA00046326"/>
    </source>
</evidence>
<evidence type="ECO:0000256" key="1">
    <source>
        <dbReference type="ARBA" id="ARBA00022448"/>
    </source>
</evidence>
<dbReference type="GO" id="GO:0006895">
    <property type="term" value="P:Golgi to endosome transport"/>
    <property type="evidence" value="ECO:0007669"/>
    <property type="project" value="InterPro"/>
</dbReference>
<dbReference type="STRING" id="1754190.A0A1Y2CHY0"/>
<keyword evidence="7" id="KW-1185">Reference proteome</keyword>
<protein>
    <submittedName>
        <fullName evidence="6">Uncharacterized protein</fullName>
    </submittedName>
</protein>
<evidence type="ECO:0000313" key="6">
    <source>
        <dbReference type="EMBL" id="ORY46650.1"/>
    </source>
</evidence>
<comment type="caution">
    <text evidence="6">The sequence shown here is derived from an EMBL/GenBank/DDBJ whole genome shotgun (WGS) entry which is preliminary data.</text>
</comment>
<gene>
    <name evidence="6" type="ORF">LY90DRAFT_509196</name>
</gene>
<accession>A0A1Y2CHY0</accession>
<dbReference type="Proteomes" id="UP000193920">
    <property type="component" value="Unassembled WGS sequence"/>
</dbReference>
<dbReference type="OrthoDB" id="297643at2759"/>
<dbReference type="GO" id="GO:0015031">
    <property type="term" value="P:protein transport"/>
    <property type="evidence" value="ECO:0007669"/>
    <property type="project" value="UniProtKB-KW"/>
</dbReference>
<dbReference type="GO" id="GO:0005802">
    <property type="term" value="C:trans-Golgi network"/>
    <property type="evidence" value="ECO:0007669"/>
    <property type="project" value="TreeGrafter"/>
</dbReference>
<evidence type="ECO:0000313" key="7">
    <source>
        <dbReference type="Proteomes" id="UP000193920"/>
    </source>
</evidence>
<evidence type="ECO:0000256" key="2">
    <source>
        <dbReference type="ARBA" id="ARBA00022927"/>
    </source>
</evidence>
<feature type="domain" description="DOP1-like C-terminal" evidence="5">
    <location>
        <begin position="1228"/>
        <end position="1669"/>
    </location>
</feature>
<dbReference type="GO" id="GO:0005829">
    <property type="term" value="C:cytosol"/>
    <property type="evidence" value="ECO:0007669"/>
    <property type="project" value="GOC"/>
</dbReference>
<dbReference type="Pfam" id="PF24598">
    <property type="entry name" value="DOP1_C"/>
    <property type="match status" value="1"/>
</dbReference>